<dbReference type="Gene3D" id="1.20.1740.10">
    <property type="entry name" value="Amino acid/polyamine transporter I"/>
    <property type="match status" value="1"/>
</dbReference>
<keyword evidence="7 8" id="KW-0472">Membrane</keyword>
<evidence type="ECO:0000256" key="3">
    <source>
        <dbReference type="ARBA" id="ARBA00022448"/>
    </source>
</evidence>
<sequence>MDGLNGFFDSLTGVLQTIGNIGWEWLAYLALALGLLFTIVFKFTQVRRFPEMIRLISGRGNAEKDAEGISSFQALAMTLASRVGVGAIAGVATAIAAGGPGAIFWMAVTGLLGSASSYAESTLAQVYKRRIDGEHRGGIPYYIYHGLKLRWLAVVAALVAFLAYGFLVPGIQSNNISSSVEYAFGLDPWITATIVTALLGLVIIGGTKRIVNVAQLIVPFMAVGYIIIALVVIFWNFESIPETIGVIFSSAFGAHEVFGGILGFAITWGIRRAIFTSVAGVGEGTYGAAAARVSHPGKQGLVQAFSIYVDVLFVCMATGLLIVATDSYNVITPIGEMIHQGSIPADLVTGGANAQAAIDTVFPGFGSTFVAVAIFLFAFTSQVAFYYIASSNLIFLTKERVNNAALWVLKIGSLVISFVGGVISADMMWAAGDIGYVVLGFINMVSILMLLPVVIKVFKDYERQKKAGKDPVFHPEDHGITGADFWLAPSSTTPIPVEERRHLERDLDNTDNR</sequence>
<feature type="transmembrane region" description="Helical" evidence="8">
    <location>
        <begin position="102"/>
        <end position="119"/>
    </location>
</feature>
<evidence type="ECO:0000313" key="10">
    <source>
        <dbReference type="EMBL" id="MFD2757903.1"/>
    </source>
</evidence>
<comment type="subcellular location">
    <subcellularLocation>
        <location evidence="1 8">Cell membrane</location>
        <topology evidence="1 8">Multi-pass membrane protein</topology>
    </subcellularLocation>
</comment>
<feature type="transmembrane region" description="Helical" evidence="8">
    <location>
        <begin position="151"/>
        <end position="171"/>
    </location>
</feature>
<evidence type="ECO:0000256" key="5">
    <source>
        <dbReference type="ARBA" id="ARBA00022692"/>
    </source>
</evidence>
<keyword evidence="8" id="KW-0769">Symport</keyword>
<evidence type="ECO:0000256" key="4">
    <source>
        <dbReference type="ARBA" id="ARBA00022475"/>
    </source>
</evidence>
<evidence type="ECO:0000256" key="1">
    <source>
        <dbReference type="ARBA" id="ARBA00004651"/>
    </source>
</evidence>
<feature type="region of interest" description="Disordered" evidence="9">
    <location>
        <begin position="481"/>
        <end position="513"/>
    </location>
</feature>
<feature type="transmembrane region" description="Helical" evidence="8">
    <location>
        <begin position="369"/>
        <end position="389"/>
    </location>
</feature>
<feature type="transmembrane region" description="Helical" evidence="8">
    <location>
        <begin position="74"/>
        <end position="96"/>
    </location>
</feature>
<comment type="similarity">
    <text evidence="2 8">Belongs to the alanine or glycine:cation symporter (AGCS) (TC 2.A.25) family.</text>
</comment>
<feature type="compositionally biased region" description="Basic and acidic residues" evidence="9">
    <location>
        <begin position="497"/>
        <end position="513"/>
    </location>
</feature>
<name>A0ABW5UY31_9MICO</name>
<protein>
    <submittedName>
        <fullName evidence="10">Alanine/glycine:cation symporter family protein</fullName>
    </submittedName>
</protein>
<dbReference type="Pfam" id="PF01235">
    <property type="entry name" value="Na_Ala_symp"/>
    <property type="match status" value="1"/>
</dbReference>
<dbReference type="EMBL" id="JBHUNE010000003">
    <property type="protein sequence ID" value="MFD2757903.1"/>
    <property type="molecule type" value="Genomic_DNA"/>
</dbReference>
<keyword evidence="4 8" id="KW-1003">Cell membrane</keyword>
<accession>A0ABW5UY31</accession>
<organism evidence="10 11">
    <name type="scientific">Gulosibacter faecalis</name>
    <dbReference type="NCBI Taxonomy" id="272240"/>
    <lineage>
        <taxon>Bacteria</taxon>
        <taxon>Bacillati</taxon>
        <taxon>Actinomycetota</taxon>
        <taxon>Actinomycetes</taxon>
        <taxon>Micrococcales</taxon>
        <taxon>Microbacteriaceae</taxon>
        <taxon>Gulosibacter</taxon>
    </lineage>
</organism>
<dbReference type="Proteomes" id="UP001597492">
    <property type="component" value="Unassembled WGS sequence"/>
</dbReference>
<evidence type="ECO:0000256" key="6">
    <source>
        <dbReference type="ARBA" id="ARBA00022989"/>
    </source>
</evidence>
<dbReference type="PANTHER" id="PTHR30330:SF7">
    <property type="entry name" value="SODIUM_PROTON-DEPENDENT ALANINE CARRIER PROTEIN YRBD-RELATED"/>
    <property type="match status" value="1"/>
</dbReference>
<feature type="transmembrane region" description="Helical" evidence="8">
    <location>
        <begin position="243"/>
        <end position="266"/>
    </location>
</feature>
<evidence type="ECO:0000256" key="9">
    <source>
        <dbReference type="SAM" id="MobiDB-lite"/>
    </source>
</evidence>
<keyword evidence="5 8" id="KW-0812">Transmembrane</keyword>
<evidence type="ECO:0000256" key="2">
    <source>
        <dbReference type="ARBA" id="ARBA00009261"/>
    </source>
</evidence>
<reference evidence="11" key="1">
    <citation type="journal article" date="2019" name="Int. J. Syst. Evol. Microbiol.">
        <title>The Global Catalogue of Microorganisms (GCM) 10K type strain sequencing project: providing services to taxonomists for standard genome sequencing and annotation.</title>
        <authorList>
            <consortium name="The Broad Institute Genomics Platform"/>
            <consortium name="The Broad Institute Genome Sequencing Center for Infectious Disease"/>
            <person name="Wu L."/>
            <person name="Ma J."/>
        </authorList>
    </citation>
    <scope>NUCLEOTIDE SEQUENCE [LARGE SCALE GENOMIC DNA]</scope>
    <source>
        <strain evidence="11">TISTR 1514</strain>
    </source>
</reference>
<feature type="transmembrane region" description="Helical" evidence="8">
    <location>
        <begin position="301"/>
        <end position="324"/>
    </location>
</feature>
<keyword evidence="3 8" id="KW-0813">Transport</keyword>
<feature type="transmembrane region" description="Helical" evidence="8">
    <location>
        <begin position="216"/>
        <end position="237"/>
    </location>
</feature>
<dbReference type="PRINTS" id="PR00175">
    <property type="entry name" value="NAALASMPORT"/>
</dbReference>
<comment type="caution">
    <text evidence="10">The sequence shown here is derived from an EMBL/GenBank/DDBJ whole genome shotgun (WGS) entry which is preliminary data.</text>
</comment>
<dbReference type="PANTHER" id="PTHR30330">
    <property type="entry name" value="AGSS FAMILY TRANSPORTER, SODIUM-ALANINE"/>
    <property type="match status" value="1"/>
</dbReference>
<dbReference type="InterPro" id="IPR001463">
    <property type="entry name" value="Na/Ala_symport"/>
</dbReference>
<proteinExistence type="inferred from homology"/>
<keyword evidence="6 8" id="KW-1133">Transmembrane helix</keyword>
<evidence type="ECO:0000256" key="7">
    <source>
        <dbReference type="ARBA" id="ARBA00023136"/>
    </source>
</evidence>
<gene>
    <name evidence="10" type="ORF">ACFSW7_05880</name>
</gene>
<dbReference type="RefSeq" id="WP_019619782.1">
    <property type="nucleotide sequence ID" value="NZ_JBHUNE010000003.1"/>
</dbReference>
<evidence type="ECO:0000313" key="11">
    <source>
        <dbReference type="Proteomes" id="UP001597492"/>
    </source>
</evidence>
<keyword evidence="11" id="KW-1185">Reference proteome</keyword>
<feature type="transmembrane region" description="Helical" evidence="8">
    <location>
        <begin position="183"/>
        <end position="204"/>
    </location>
</feature>
<feature type="transmembrane region" description="Helical" evidence="8">
    <location>
        <begin position="434"/>
        <end position="455"/>
    </location>
</feature>
<evidence type="ECO:0000256" key="8">
    <source>
        <dbReference type="RuleBase" id="RU363064"/>
    </source>
</evidence>
<feature type="transmembrane region" description="Helical" evidence="8">
    <location>
        <begin position="25"/>
        <end position="44"/>
    </location>
</feature>
<feature type="transmembrane region" description="Helical" evidence="8">
    <location>
        <begin position="401"/>
        <end position="422"/>
    </location>
</feature>
<dbReference type="NCBIfam" id="TIGR00835">
    <property type="entry name" value="agcS"/>
    <property type="match status" value="1"/>
</dbReference>